<reference evidence="3" key="1">
    <citation type="submission" date="2023-06" db="EMBL/GenBank/DDBJ databases">
        <title>Genome-scale phylogeny and comparative genomics of the fungal order Sordariales.</title>
        <authorList>
            <consortium name="Lawrence Berkeley National Laboratory"/>
            <person name="Hensen N."/>
            <person name="Bonometti L."/>
            <person name="Westerberg I."/>
            <person name="Brannstrom I.O."/>
            <person name="Guillou S."/>
            <person name="Cros-Aarteil S."/>
            <person name="Calhoun S."/>
            <person name="Haridas S."/>
            <person name="Kuo A."/>
            <person name="Mondo S."/>
            <person name="Pangilinan J."/>
            <person name="Riley R."/>
            <person name="LaButti K."/>
            <person name="Andreopoulos B."/>
            <person name="Lipzen A."/>
            <person name="Chen C."/>
            <person name="Yanf M."/>
            <person name="Daum C."/>
            <person name="Ng V."/>
            <person name="Clum A."/>
            <person name="Steindorff A."/>
            <person name="Ohm R."/>
            <person name="Martin F."/>
            <person name="Silar P."/>
            <person name="Natvig D."/>
            <person name="Lalanne C."/>
            <person name="Gautier V."/>
            <person name="Ament-velasquez S.L."/>
            <person name="Kruys A."/>
            <person name="Hutchinson M.I."/>
            <person name="Powell A.J."/>
            <person name="Barry K."/>
            <person name="Miller A.N."/>
            <person name="Grigoriev I.V."/>
            <person name="Debuchy R."/>
            <person name="Gladieux P."/>
            <person name="Thoren M.H."/>
            <person name="Johannesson H."/>
        </authorList>
    </citation>
    <scope>NUCLEOTIDE SEQUENCE</scope>
    <source>
        <strain evidence="3">SMH3187-1</strain>
    </source>
</reference>
<keyword evidence="2" id="KW-0812">Transmembrane</keyword>
<accession>A0AA40BR99</accession>
<dbReference type="Proteomes" id="UP001172155">
    <property type="component" value="Unassembled WGS sequence"/>
</dbReference>
<proteinExistence type="predicted"/>
<dbReference type="EMBL" id="JAUKUD010000007">
    <property type="protein sequence ID" value="KAK0738851.1"/>
    <property type="molecule type" value="Genomic_DNA"/>
</dbReference>
<feature type="compositionally biased region" description="Basic residues" evidence="1">
    <location>
        <begin position="158"/>
        <end position="169"/>
    </location>
</feature>
<keyword evidence="2" id="KW-0472">Membrane</keyword>
<feature type="compositionally biased region" description="Low complexity" evidence="1">
    <location>
        <begin position="108"/>
        <end position="125"/>
    </location>
</feature>
<evidence type="ECO:0000256" key="1">
    <source>
        <dbReference type="SAM" id="MobiDB-lite"/>
    </source>
</evidence>
<keyword evidence="4" id="KW-1185">Reference proteome</keyword>
<keyword evidence="2" id="KW-1133">Transmembrane helix</keyword>
<sequence>MALLEPRQPLITLVPRVTVTQIIVRPSTTLTAVVTLGNDLITQTPAAPPAPVDTLPPSVVVPTTSSQPLTNEALGAILGSVFGFLVIVLPLAYLCLRRPTWRRRRRYYSSSSSDSGESSTGTEVSETPRRGPPPRGQRGGWAPQPFMPVLIPPPARIPPRRHAPYRHTARPQIPGVRVYP</sequence>
<evidence type="ECO:0000313" key="4">
    <source>
        <dbReference type="Proteomes" id="UP001172155"/>
    </source>
</evidence>
<dbReference type="AlphaFoldDB" id="A0AA40BR99"/>
<evidence type="ECO:0000256" key="2">
    <source>
        <dbReference type="SAM" id="Phobius"/>
    </source>
</evidence>
<feature type="region of interest" description="Disordered" evidence="1">
    <location>
        <begin position="106"/>
        <end position="180"/>
    </location>
</feature>
<organism evidence="3 4">
    <name type="scientific">Schizothecium vesticola</name>
    <dbReference type="NCBI Taxonomy" id="314040"/>
    <lineage>
        <taxon>Eukaryota</taxon>
        <taxon>Fungi</taxon>
        <taxon>Dikarya</taxon>
        <taxon>Ascomycota</taxon>
        <taxon>Pezizomycotina</taxon>
        <taxon>Sordariomycetes</taxon>
        <taxon>Sordariomycetidae</taxon>
        <taxon>Sordariales</taxon>
        <taxon>Schizotheciaceae</taxon>
        <taxon>Schizothecium</taxon>
    </lineage>
</organism>
<evidence type="ECO:0000313" key="3">
    <source>
        <dbReference type="EMBL" id="KAK0738851.1"/>
    </source>
</evidence>
<gene>
    <name evidence="3" type="ORF">B0T18DRAFT_395074</name>
</gene>
<comment type="caution">
    <text evidence="3">The sequence shown here is derived from an EMBL/GenBank/DDBJ whole genome shotgun (WGS) entry which is preliminary data.</text>
</comment>
<name>A0AA40BR99_9PEZI</name>
<protein>
    <submittedName>
        <fullName evidence="3">Uncharacterized protein</fullName>
    </submittedName>
</protein>
<feature type="transmembrane region" description="Helical" evidence="2">
    <location>
        <begin position="73"/>
        <end position="96"/>
    </location>
</feature>